<dbReference type="InterPro" id="IPR036388">
    <property type="entry name" value="WH-like_DNA-bd_sf"/>
</dbReference>
<dbReference type="Gene3D" id="1.10.10.10">
    <property type="entry name" value="Winged helix-like DNA-binding domain superfamily/Winged helix DNA-binding domain"/>
    <property type="match status" value="1"/>
</dbReference>
<dbReference type="EMBL" id="JBHTAA010000005">
    <property type="protein sequence ID" value="MFC7204176.1"/>
    <property type="molecule type" value="Genomic_DNA"/>
</dbReference>
<dbReference type="Proteomes" id="UP001596481">
    <property type="component" value="Unassembled WGS sequence"/>
</dbReference>
<dbReference type="Pfam" id="PF12840">
    <property type="entry name" value="HTH_20"/>
    <property type="match status" value="1"/>
</dbReference>
<dbReference type="RefSeq" id="WP_390223651.1">
    <property type="nucleotide sequence ID" value="NZ_JBHTAA010000005.1"/>
</dbReference>
<evidence type="ECO:0000313" key="2">
    <source>
        <dbReference type="Proteomes" id="UP001596481"/>
    </source>
</evidence>
<dbReference type="AlphaFoldDB" id="A0ABD5ZGB4"/>
<evidence type="ECO:0000313" key="1">
    <source>
        <dbReference type="EMBL" id="MFC7204176.1"/>
    </source>
</evidence>
<organism evidence="1 2">
    <name type="scientific">Haloferax namakaokahaiae</name>
    <dbReference type="NCBI Taxonomy" id="1748331"/>
    <lineage>
        <taxon>Archaea</taxon>
        <taxon>Methanobacteriati</taxon>
        <taxon>Methanobacteriota</taxon>
        <taxon>Stenosarchaea group</taxon>
        <taxon>Halobacteria</taxon>
        <taxon>Halobacteriales</taxon>
        <taxon>Haloferacaceae</taxon>
        <taxon>Haloferax</taxon>
    </lineage>
</organism>
<name>A0ABD5ZGB4_9EURY</name>
<comment type="caution">
    <text evidence="1">The sequence shown here is derived from an EMBL/GenBank/DDBJ whole genome shotgun (WGS) entry which is preliminary data.</text>
</comment>
<keyword evidence="2" id="KW-1185">Reference proteome</keyword>
<sequence length="124" mass="13855">MARDRSAMESAHLSAVLDALDDTDARAIITGLEEPMTASEISDVCDIPLSTTYRKLDLLTDAALLREGTQIRADGHHATTYEVAFDEVRIALTENRNFVVDIERPERAPEDRLADIWSAVRRET</sequence>
<dbReference type="InterPro" id="IPR036390">
    <property type="entry name" value="WH_DNA-bd_sf"/>
</dbReference>
<accession>A0ABD5ZGB4</accession>
<protein>
    <submittedName>
        <fullName evidence="1">Helix-turn-helix domain-containing protein</fullName>
    </submittedName>
</protein>
<proteinExistence type="predicted"/>
<dbReference type="SUPFAM" id="SSF46785">
    <property type="entry name" value="Winged helix' DNA-binding domain"/>
    <property type="match status" value="1"/>
</dbReference>
<gene>
    <name evidence="1" type="ORF">ACFQJC_11675</name>
</gene>
<reference evidence="1 2" key="1">
    <citation type="journal article" date="2019" name="Int. J. Syst. Evol. Microbiol.">
        <title>The Global Catalogue of Microorganisms (GCM) 10K type strain sequencing project: providing services to taxonomists for standard genome sequencing and annotation.</title>
        <authorList>
            <consortium name="The Broad Institute Genomics Platform"/>
            <consortium name="The Broad Institute Genome Sequencing Center for Infectious Disease"/>
            <person name="Wu L."/>
            <person name="Ma J."/>
        </authorList>
    </citation>
    <scope>NUCLEOTIDE SEQUENCE [LARGE SCALE GENOMIC DNA]</scope>
    <source>
        <strain evidence="1 2">DSM 29988</strain>
    </source>
</reference>